<organism evidence="1 2">
    <name type="scientific">Leptothrix discophora</name>
    <dbReference type="NCBI Taxonomy" id="89"/>
    <lineage>
        <taxon>Bacteria</taxon>
        <taxon>Pseudomonadati</taxon>
        <taxon>Pseudomonadota</taxon>
        <taxon>Betaproteobacteria</taxon>
        <taxon>Burkholderiales</taxon>
        <taxon>Sphaerotilaceae</taxon>
        <taxon>Leptothrix</taxon>
    </lineage>
</organism>
<dbReference type="GO" id="GO:0016829">
    <property type="term" value="F:lyase activity"/>
    <property type="evidence" value="ECO:0007669"/>
    <property type="project" value="UniProtKB-KW"/>
</dbReference>
<dbReference type="InterPro" id="IPR038058">
    <property type="entry name" value="PhnH-like_sp"/>
</dbReference>
<dbReference type="SUPFAM" id="SSF159709">
    <property type="entry name" value="PhnH-like"/>
    <property type="match status" value="1"/>
</dbReference>
<sequence length="239" mass="25507">MIHATLGDPAASTASLAAGLIDPVHGTQAVYRRVLDAMARPGRVARLPAGLFVHPSRPSLPLGSACAALLLTLCDSETTLWWSPGPRLPQLHAWARFHAGVRWVERVEDAEFVGLRGAALTPALWSRLRTGSDTAPQGSATLLVEVDLLKGLAADASDRDDAADAADGVDPLRDDVRLRLEGPGIETAHELRVAGIPRETWLARIAAQPDYPRGVDLLLCCGSRVVGLPRSTRLTCLED</sequence>
<keyword evidence="2" id="KW-1185">Reference proteome</keyword>
<gene>
    <name evidence="1" type="primary">phnH</name>
    <name evidence="1" type="ORF">Q8X39_15735</name>
</gene>
<reference evidence="1 2" key="1">
    <citation type="submission" date="2023-08" db="EMBL/GenBank/DDBJ databases">
        <authorList>
            <person name="Roldan D.M."/>
            <person name="Menes R.J."/>
        </authorList>
    </citation>
    <scope>NUCLEOTIDE SEQUENCE [LARGE SCALE GENOMIC DNA]</scope>
    <source>
        <strain evidence="1 2">CCM 2812</strain>
    </source>
</reference>
<accession>A0ABT9G7D5</accession>
<proteinExistence type="predicted"/>
<dbReference type="Pfam" id="PF05845">
    <property type="entry name" value="PhnH"/>
    <property type="match status" value="1"/>
</dbReference>
<dbReference type="Proteomes" id="UP001235760">
    <property type="component" value="Unassembled WGS sequence"/>
</dbReference>
<dbReference type="EMBL" id="JAUZEE010000009">
    <property type="protein sequence ID" value="MDP4302088.1"/>
    <property type="molecule type" value="Genomic_DNA"/>
</dbReference>
<dbReference type="RefSeq" id="WP_305750631.1">
    <property type="nucleotide sequence ID" value="NZ_JAUZEE010000009.1"/>
</dbReference>
<dbReference type="PIRSF" id="PIRSF020680">
    <property type="entry name" value="PhnH"/>
    <property type="match status" value="1"/>
</dbReference>
<dbReference type="InterPro" id="IPR008772">
    <property type="entry name" value="Phosphonate_metab_PhnH"/>
</dbReference>
<keyword evidence="1" id="KW-0456">Lyase</keyword>
<protein>
    <submittedName>
        <fullName evidence="1">Phosphonate C-P lyase system protein PhnH</fullName>
    </submittedName>
</protein>
<comment type="caution">
    <text evidence="1">The sequence shown here is derived from an EMBL/GenBank/DDBJ whole genome shotgun (WGS) entry which is preliminary data.</text>
</comment>
<evidence type="ECO:0000313" key="1">
    <source>
        <dbReference type="EMBL" id="MDP4302088.1"/>
    </source>
</evidence>
<dbReference type="NCBIfam" id="TIGR03292">
    <property type="entry name" value="PhnH_redo"/>
    <property type="match status" value="1"/>
</dbReference>
<evidence type="ECO:0000313" key="2">
    <source>
        <dbReference type="Proteomes" id="UP001235760"/>
    </source>
</evidence>
<dbReference type="Gene3D" id="3.40.50.11310">
    <property type="entry name" value="Bacterial phosphonate metabolism protein PhnH"/>
    <property type="match status" value="1"/>
</dbReference>
<name>A0ABT9G7D5_LEPDI</name>